<dbReference type="InParanoid" id="A0A059DII3"/>
<evidence type="ECO:0000313" key="1">
    <source>
        <dbReference type="EMBL" id="KCW90050.1"/>
    </source>
</evidence>
<accession>A0A059DII3</accession>
<dbReference type="Gramene" id="KCW90050">
    <property type="protein sequence ID" value="KCW90050"/>
    <property type="gene ID" value="EUGRSUZ_A02252"/>
</dbReference>
<gene>
    <name evidence="1" type="ORF">EUGRSUZ_A02252</name>
</gene>
<name>A0A059DII3_EUCGR</name>
<dbReference type="AlphaFoldDB" id="A0A059DII3"/>
<reference evidence="1" key="1">
    <citation type="submission" date="2013-07" db="EMBL/GenBank/DDBJ databases">
        <title>The genome of Eucalyptus grandis.</title>
        <authorList>
            <person name="Schmutz J."/>
            <person name="Hayes R."/>
            <person name="Myburg A."/>
            <person name="Tuskan G."/>
            <person name="Grattapaglia D."/>
            <person name="Rokhsar D.S."/>
        </authorList>
    </citation>
    <scope>NUCLEOTIDE SEQUENCE</scope>
    <source>
        <tissue evidence="1">Leaf extractions</tissue>
    </source>
</reference>
<proteinExistence type="predicted"/>
<protein>
    <submittedName>
        <fullName evidence="1">Uncharacterized protein</fullName>
    </submittedName>
</protein>
<sequence length="72" mass="8345">MVLPQGIAISVMLKFGKNTFNNRMKIYRGAIYYLSKKNLQTFSSIVIHGTELSSWLECQKLFWLEVFDLLGL</sequence>
<organism evidence="1">
    <name type="scientific">Eucalyptus grandis</name>
    <name type="common">Flooded gum</name>
    <dbReference type="NCBI Taxonomy" id="71139"/>
    <lineage>
        <taxon>Eukaryota</taxon>
        <taxon>Viridiplantae</taxon>
        <taxon>Streptophyta</taxon>
        <taxon>Embryophyta</taxon>
        <taxon>Tracheophyta</taxon>
        <taxon>Spermatophyta</taxon>
        <taxon>Magnoliopsida</taxon>
        <taxon>eudicotyledons</taxon>
        <taxon>Gunneridae</taxon>
        <taxon>Pentapetalae</taxon>
        <taxon>rosids</taxon>
        <taxon>malvids</taxon>
        <taxon>Myrtales</taxon>
        <taxon>Myrtaceae</taxon>
        <taxon>Myrtoideae</taxon>
        <taxon>Eucalypteae</taxon>
        <taxon>Eucalyptus</taxon>
    </lineage>
</organism>
<dbReference type="EMBL" id="KK198753">
    <property type="protein sequence ID" value="KCW90050.1"/>
    <property type="molecule type" value="Genomic_DNA"/>
</dbReference>